<gene>
    <name evidence="6" type="ORF">HT99x_00658</name>
    <name evidence="7" type="ORF">HT99x_014055</name>
</gene>
<keyword evidence="2 4" id="KW-0732">Signal</keyword>
<dbReference type="PANTHER" id="PTHR34001:SF3">
    <property type="entry name" value="BLL7405 PROTEIN"/>
    <property type="match status" value="1"/>
</dbReference>
<dbReference type="RefSeq" id="WP_075065298.1">
    <property type="nucleotide sequence ID" value="NZ_LKAJ02000001.1"/>
</dbReference>
<evidence type="ECO:0000256" key="3">
    <source>
        <dbReference type="ARBA" id="ARBA00023136"/>
    </source>
</evidence>
<dbReference type="EMBL" id="LKAJ01000002">
    <property type="protein sequence ID" value="KRG22239.1"/>
    <property type="molecule type" value="Genomic_DNA"/>
</dbReference>
<dbReference type="InterPro" id="IPR011250">
    <property type="entry name" value="OMP/PagP_B-barrel"/>
</dbReference>
<protein>
    <submittedName>
        <fullName evidence="7">Porin family protein</fullName>
    </submittedName>
</protein>
<reference evidence="7" key="3">
    <citation type="submission" date="2021-06" db="EMBL/GenBank/DDBJ databases">
        <title>Genomic Description and Analysis of Intracellular Bacteria, Candidatus Berkiella cookevillensis and Candidatus Berkiella aquae.</title>
        <authorList>
            <person name="Kidane D.T."/>
            <person name="Mehari Y.T."/>
            <person name="Rice F.C."/>
            <person name="Arivett B.A."/>
            <person name="Farone A.L."/>
            <person name="Berk S.G."/>
            <person name="Farone M.B."/>
        </authorList>
    </citation>
    <scope>NUCLEOTIDE SEQUENCE</scope>
    <source>
        <strain evidence="7">HT99</strain>
    </source>
</reference>
<dbReference type="EMBL" id="LKAJ02000001">
    <property type="protein sequence ID" value="MCS5712560.1"/>
    <property type="molecule type" value="Genomic_DNA"/>
</dbReference>
<evidence type="ECO:0000256" key="1">
    <source>
        <dbReference type="ARBA" id="ARBA00004370"/>
    </source>
</evidence>
<evidence type="ECO:0000313" key="8">
    <source>
        <dbReference type="Proteomes" id="UP000051497"/>
    </source>
</evidence>
<reference evidence="7" key="2">
    <citation type="journal article" date="2016" name="Genome Announc.">
        <title>Draft Genome Sequences of Two Novel Amoeba-Resistant Intranuclear Bacteria, 'Candidatus Berkiella cookevillensis' and 'Candidatus Berkiella aquae'.</title>
        <authorList>
            <person name="Mehari Y.T."/>
            <person name="Arivett B.A."/>
            <person name="Farone A.L."/>
            <person name="Gunderson J.H."/>
            <person name="Farone M.B."/>
        </authorList>
    </citation>
    <scope>NUCLEOTIDE SEQUENCE</scope>
    <source>
        <strain evidence="7">HT99</strain>
    </source>
</reference>
<keyword evidence="8" id="KW-1185">Reference proteome</keyword>
<feature type="domain" description="Outer membrane protein beta-barrel" evidence="5">
    <location>
        <begin position="6"/>
        <end position="236"/>
    </location>
</feature>
<dbReference type="InterPro" id="IPR051692">
    <property type="entry name" value="OMP-like"/>
</dbReference>
<evidence type="ECO:0000256" key="2">
    <source>
        <dbReference type="ARBA" id="ARBA00022729"/>
    </source>
</evidence>
<feature type="chain" id="PRO_5043129723" evidence="4">
    <location>
        <begin position="19"/>
        <end position="259"/>
    </location>
</feature>
<accession>A0A0Q9YN71</accession>
<keyword evidence="3" id="KW-0472">Membrane</keyword>
<reference evidence="6" key="1">
    <citation type="submission" date="2015-09" db="EMBL/GenBank/DDBJ databases">
        <title>Draft Genome Sequences of Two Novel Amoeba-resistant Intranuclear Bacteria, Candidatus Berkiella cookevillensis and Candidatus Berkiella aquae.</title>
        <authorList>
            <person name="Mehari Y.T."/>
            <person name="Arivett B.A."/>
            <person name="Farone A.L."/>
            <person name="Gunderson J.H."/>
            <person name="Farone M.B."/>
        </authorList>
    </citation>
    <scope>NUCLEOTIDE SEQUENCE [LARGE SCALE GENOMIC DNA]</scope>
    <source>
        <strain evidence="6">HT99</strain>
    </source>
</reference>
<dbReference type="SUPFAM" id="SSF56925">
    <property type="entry name" value="OMPA-like"/>
    <property type="match status" value="1"/>
</dbReference>
<dbReference type="GO" id="GO:0016020">
    <property type="term" value="C:membrane"/>
    <property type="evidence" value="ECO:0007669"/>
    <property type="project" value="UniProtKB-SubCell"/>
</dbReference>
<proteinExistence type="predicted"/>
<comment type="caution">
    <text evidence="6">The sequence shown here is derived from an EMBL/GenBank/DDBJ whole genome shotgun (WGS) entry which is preliminary data.</text>
</comment>
<evidence type="ECO:0000313" key="7">
    <source>
        <dbReference type="EMBL" id="MCS5712560.1"/>
    </source>
</evidence>
<dbReference type="InterPro" id="IPR027385">
    <property type="entry name" value="Beta-barrel_OMP"/>
</dbReference>
<evidence type="ECO:0000256" key="4">
    <source>
        <dbReference type="SAM" id="SignalP"/>
    </source>
</evidence>
<dbReference type="OrthoDB" id="7593840at2"/>
<dbReference type="Proteomes" id="UP000051497">
    <property type="component" value="Unassembled WGS sequence"/>
</dbReference>
<dbReference type="Gene3D" id="2.40.160.20">
    <property type="match status" value="1"/>
</dbReference>
<name>A0A0Q9YN71_9GAMM</name>
<organism evidence="6">
    <name type="scientific">Candidatus Berkiella aquae</name>
    <dbReference type="NCBI Taxonomy" id="295108"/>
    <lineage>
        <taxon>Bacteria</taxon>
        <taxon>Pseudomonadati</taxon>
        <taxon>Pseudomonadota</taxon>
        <taxon>Gammaproteobacteria</taxon>
        <taxon>Candidatus Berkiellales</taxon>
        <taxon>Candidatus Berkiellaceae</taxon>
        <taxon>Candidatus Berkiella</taxon>
    </lineage>
</organism>
<dbReference type="Pfam" id="PF13505">
    <property type="entry name" value="OMP_b-brl"/>
    <property type="match status" value="1"/>
</dbReference>
<feature type="signal peptide" evidence="4">
    <location>
        <begin position="1"/>
        <end position="18"/>
    </location>
</feature>
<sequence>MRMKSVLAFTVLSASVFASTLGQASSSSNFLLGGELGWARQKEGFTTQFVTTSPLVIPAITVYNNPAQSIMITDQGMIFGLLAGWQMRCNRWLAGIEANVDFQEFDETRQFAFTDSVTGLHGVLGSVRYERGPIYALTLRGGYFVTPGFLPYVRVGAQYSRDEATYQANIGSNLGAPFGFVSLPDFSSKKDDIWGVVAGIGVEFPAFIGPSTIRFEYTYSATENIVIDDSTAPIIGTHNFRHPQPETSAIKASWVWNFV</sequence>
<dbReference type="STRING" id="295108.HT99x_00658"/>
<comment type="subcellular location">
    <subcellularLocation>
        <location evidence="1">Membrane</location>
    </subcellularLocation>
</comment>
<evidence type="ECO:0000259" key="5">
    <source>
        <dbReference type="Pfam" id="PF13505"/>
    </source>
</evidence>
<dbReference type="AlphaFoldDB" id="A0A0Q9YN71"/>
<dbReference type="PANTHER" id="PTHR34001">
    <property type="entry name" value="BLL7405 PROTEIN"/>
    <property type="match status" value="1"/>
</dbReference>
<evidence type="ECO:0000313" key="6">
    <source>
        <dbReference type="EMBL" id="KRG22239.1"/>
    </source>
</evidence>